<dbReference type="InterPro" id="IPR019887">
    <property type="entry name" value="Tscrpt_reg_AsnC/Lrp_C"/>
</dbReference>
<dbReference type="Pfam" id="PF01037">
    <property type="entry name" value="AsnC_trans_reg"/>
    <property type="match status" value="1"/>
</dbReference>
<organism evidence="2 3">
    <name type="scientific">Pacificimonas pallii</name>
    <dbReference type="NCBI Taxonomy" id="2827236"/>
    <lineage>
        <taxon>Bacteria</taxon>
        <taxon>Pseudomonadati</taxon>
        <taxon>Pseudomonadota</taxon>
        <taxon>Alphaproteobacteria</taxon>
        <taxon>Sphingomonadales</taxon>
        <taxon>Sphingosinicellaceae</taxon>
        <taxon>Pacificimonas</taxon>
    </lineage>
</organism>
<reference evidence="2 3" key="1">
    <citation type="submission" date="2021-04" db="EMBL/GenBank/DDBJ databases">
        <authorList>
            <person name="Pira H."/>
            <person name="Risdian C."/>
            <person name="Wink J."/>
        </authorList>
    </citation>
    <scope>NUCLEOTIDE SEQUENCE [LARGE SCALE GENOMIC DNA]</scope>
    <source>
        <strain evidence="2 3">WHA3</strain>
    </source>
</reference>
<evidence type="ECO:0000259" key="1">
    <source>
        <dbReference type="Pfam" id="PF01037"/>
    </source>
</evidence>
<proteinExistence type="predicted"/>
<accession>A0ABS6SEN9</accession>
<dbReference type="EMBL" id="JAGSPA010000003">
    <property type="protein sequence ID" value="MBV7256872.1"/>
    <property type="molecule type" value="Genomic_DNA"/>
</dbReference>
<gene>
    <name evidence="2" type="ORF">KCG44_08745</name>
</gene>
<keyword evidence="3" id="KW-1185">Reference proteome</keyword>
<evidence type="ECO:0000313" key="2">
    <source>
        <dbReference type="EMBL" id="MBV7256872.1"/>
    </source>
</evidence>
<dbReference type="RefSeq" id="WP_218445696.1">
    <property type="nucleotide sequence ID" value="NZ_JAGSPA010000003.1"/>
</dbReference>
<dbReference type="Proteomes" id="UP000722336">
    <property type="component" value="Unassembled WGS sequence"/>
</dbReference>
<feature type="domain" description="Transcription regulator AsnC/Lrp ligand binding" evidence="1">
    <location>
        <begin position="8"/>
        <end position="76"/>
    </location>
</feature>
<protein>
    <submittedName>
        <fullName evidence="2">Lrp/AsnC ligand binding domain-containing protein</fullName>
    </submittedName>
</protein>
<comment type="caution">
    <text evidence="2">The sequence shown here is derived from an EMBL/GenBank/DDBJ whole genome shotgun (WGS) entry which is preliminary data.</text>
</comment>
<sequence>MYRLFILAKCDLGHAEECGEAIAELDDVSEVYSVTGGHDLLIKVTFDDLQSISDFVQDHLHRIPHLRETETMMSFRVYGQDIGDFVN</sequence>
<evidence type="ECO:0000313" key="3">
    <source>
        <dbReference type="Proteomes" id="UP000722336"/>
    </source>
</evidence>
<name>A0ABS6SEN9_9SPHN</name>